<organism evidence="1">
    <name type="scientific">marine sediment metagenome</name>
    <dbReference type="NCBI Taxonomy" id="412755"/>
    <lineage>
        <taxon>unclassified sequences</taxon>
        <taxon>metagenomes</taxon>
        <taxon>ecological metagenomes</taxon>
    </lineage>
</organism>
<accession>A0A0F8YZB3</accession>
<sequence length="46" mass="5662">MSIEEQYRKLLKEAAKHDKDYAFMQMEVETNDFLKENYPELEEDDF</sequence>
<comment type="caution">
    <text evidence="1">The sequence shown here is derived from an EMBL/GenBank/DDBJ whole genome shotgun (WGS) entry which is preliminary data.</text>
</comment>
<name>A0A0F8YZB3_9ZZZZ</name>
<dbReference type="AlphaFoldDB" id="A0A0F8YZB3"/>
<protein>
    <submittedName>
        <fullName evidence="1">Uncharacterized protein</fullName>
    </submittedName>
</protein>
<dbReference type="EMBL" id="LAZR01050696">
    <property type="protein sequence ID" value="KKK86777.1"/>
    <property type="molecule type" value="Genomic_DNA"/>
</dbReference>
<evidence type="ECO:0000313" key="1">
    <source>
        <dbReference type="EMBL" id="KKK86777.1"/>
    </source>
</evidence>
<proteinExistence type="predicted"/>
<gene>
    <name evidence="1" type="ORF">LCGC14_2759890</name>
</gene>
<reference evidence="1" key="1">
    <citation type="journal article" date="2015" name="Nature">
        <title>Complex archaea that bridge the gap between prokaryotes and eukaryotes.</title>
        <authorList>
            <person name="Spang A."/>
            <person name="Saw J.H."/>
            <person name="Jorgensen S.L."/>
            <person name="Zaremba-Niedzwiedzka K."/>
            <person name="Martijn J."/>
            <person name="Lind A.E."/>
            <person name="van Eijk R."/>
            <person name="Schleper C."/>
            <person name="Guy L."/>
            <person name="Ettema T.J."/>
        </authorList>
    </citation>
    <scope>NUCLEOTIDE SEQUENCE</scope>
</reference>